<dbReference type="EMBL" id="JACEGQ020000001">
    <property type="protein sequence ID" value="KAH8519298.1"/>
    <property type="molecule type" value="Genomic_DNA"/>
</dbReference>
<evidence type="ECO:0000313" key="2">
    <source>
        <dbReference type="Proteomes" id="UP000807159"/>
    </source>
</evidence>
<organism evidence="1 2">
    <name type="scientific">Populus deltoides</name>
    <name type="common">Eastern poplar</name>
    <name type="synonym">Eastern cottonwood</name>
    <dbReference type="NCBI Taxonomy" id="3696"/>
    <lineage>
        <taxon>Eukaryota</taxon>
        <taxon>Viridiplantae</taxon>
        <taxon>Streptophyta</taxon>
        <taxon>Embryophyta</taxon>
        <taxon>Tracheophyta</taxon>
        <taxon>Spermatophyta</taxon>
        <taxon>Magnoliopsida</taxon>
        <taxon>eudicotyledons</taxon>
        <taxon>Gunneridae</taxon>
        <taxon>Pentapetalae</taxon>
        <taxon>rosids</taxon>
        <taxon>fabids</taxon>
        <taxon>Malpighiales</taxon>
        <taxon>Salicaceae</taxon>
        <taxon>Saliceae</taxon>
        <taxon>Populus</taxon>
    </lineage>
</organism>
<protein>
    <submittedName>
        <fullName evidence="1">Uncharacterized protein</fullName>
    </submittedName>
</protein>
<dbReference type="AlphaFoldDB" id="A0A8T2ZPN2"/>
<name>A0A8T2ZPN2_POPDE</name>
<dbReference type="Proteomes" id="UP000807159">
    <property type="component" value="Chromosome 1"/>
</dbReference>
<comment type="caution">
    <text evidence="1">The sequence shown here is derived from an EMBL/GenBank/DDBJ whole genome shotgun (WGS) entry which is preliminary data.</text>
</comment>
<accession>A0A8T2ZPN2</accession>
<evidence type="ECO:0000313" key="1">
    <source>
        <dbReference type="EMBL" id="KAH8519298.1"/>
    </source>
</evidence>
<keyword evidence="2" id="KW-1185">Reference proteome</keyword>
<reference evidence="1" key="1">
    <citation type="journal article" date="2021" name="J. Hered.">
        <title>Genome Assembly of Salicaceae Populus deltoides (Eastern Cottonwood) I-69 Based on Nanopore Sequencing and Hi-C Technologies.</title>
        <authorList>
            <person name="Bai S."/>
            <person name="Wu H."/>
            <person name="Zhang J."/>
            <person name="Pan Z."/>
            <person name="Zhao W."/>
            <person name="Li Z."/>
            <person name="Tong C."/>
        </authorList>
    </citation>
    <scope>NUCLEOTIDE SEQUENCE</scope>
    <source>
        <tissue evidence="1">Leaf</tissue>
    </source>
</reference>
<feature type="non-terminal residue" evidence="1">
    <location>
        <position position="1"/>
    </location>
</feature>
<proteinExistence type="predicted"/>
<gene>
    <name evidence="1" type="ORF">H0E87_000912</name>
</gene>
<sequence>IAVCLCMIGWRYPFMAALCLHGSFVLQGQAAEFWLISSWLEELLFFGCSPCLGLAG</sequence>